<dbReference type="InterPro" id="IPR036961">
    <property type="entry name" value="Kinesin_motor_dom_sf"/>
</dbReference>
<dbReference type="AlphaFoldDB" id="A0A811KG22"/>
<dbReference type="Pfam" id="PF00498">
    <property type="entry name" value="FHA"/>
    <property type="match status" value="1"/>
</dbReference>
<comment type="subcellular location">
    <subcellularLocation>
        <location evidence="1">Mitochondrion membrane</location>
        <topology evidence="1">Peripheral membrane protein</topology>
    </subcellularLocation>
</comment>
<evidence type="ECO:0000256" key="10">
    <source>
        <dbReference type="ARBA" id="ARBA00079247"/>
    </source>
</evidence>
<gene>
    <name evidence="15" type="ORF">BOKJ2_LOCUS5594</name>
</gene>
<dbReference type="InterPro" id="IPR000253">
    <property type="entry name" value="FHA_dom"/>
</dbReference>
<dbReference type="GO" id="GO:0003777">
    <property type="term" value="F:microtubule motor activity"/>
    <property type="evidence" value="ECO:0007669"/>
    <property type="project" value="InterPro"/>
</dbReference>
<evidence type="ECO:0000256" key="2">
    <source>
        <dbReference type="ARBA" id="ARBA00022448"/>
    </source>
</evidence>
<keyword evidence="5 12" id="KW-0175">Coiled coil</keyword>
<dbReference type="FunFam" id="3.40.850.10:FF:000063">
    <property type="entry name" value="Kinesin-like protein"/>
    <property type="match status" value="1"/>
</dbReference>
<reference evidence="15" key="1">
    <citation type="submission" date="2020-09" db="EMBL/GenBank/DDBJ databases">
        <authorList>
            <person name="Kikuchi T."/>
        </authorList>
    </citation>
    <scope>NUCLEOTIDE SEQUENCE</scope>
    <source>
        <strain evidence="15">SH1</strain>
    </source>
</reference>
<feature type="compositionally biased region" description="Polar residues" evidence="13">
    <location>
        <begin position="895"/>
        <end position="914"/>
    </location>
</feature>
<dbReference type="OrthoDB" id="3176171at2759"/>
<evidence type="ECO:0000259" key="14">
    <source>
        <dbReference type="PROSITE" id="PS50067"/>
    </source>
</evidence>
<evidence type="ECO:0000256" key="3">
    <source>
        <dbReference type="ARBA" id="ARBA00022741"/>
    </source>
</evidence>
<feature type="domain" description="Kinesin motor" evidence="14">
    <location>
        <begin position="7"/>
        <end position="362"/>
    </location>
</feature>
<dbReference type="CDD" id="cd01365">
    <property type="entry name" value="KISc_KIF1A_KIF1B"/>
    <property type="match status" value="1"/>
</dbReference>
<keyword evidence="2" id="KW-0813">Transport</keyword>
<name>A0A811KG22_9BILA</name>
<dbReference type="InterPro" id="IPR001752">
    <property type="entry name" value="Kinesin_motor_dom"/>
</dbReference>
<keyword evidence="4 11" id="KW-0067">ATP-binding</keyword>
<dbReference type="PRINTS" id="PR00380">
    <property type="entry name" value="KINESINHEAVY"/>
</dbReference>
<proteinExistence type="inferred from homology"/>
<keyword evidence="16" id="KW-1185">Reference proteome</keyword>
<evidence type="ECO:0000256" key="5">
    <source>
        <dbReference type="ARBA" id="ARBA00023054"/>
    </source>
</evidence>
<evidence type="ECO:0000256" key="11">
    <source>
        <dbReference type="PROSITE-ProRule" id="PRU00283"/>
    </source>
</evidence>
<evidence type="ECO:0000256" key="1">
    <source>
        <dbReference type="ARBA" id="ARBA00004318"/>
    </source>
</evidence>
<dbReference type="InterPro" id="IPR027417">
    <property type="entry name" value="P-loop_NTPase"/>
</dbReference>
<evidence type="ECO:0000256" key="4">
    <source>
        <dbReference type="ARBA" id="ARBA00022840"/>
    </source>
</evidence>
<dbReference type="SMART" id="SM00240">
    <property type="entry name" value="FHA"/>
    <property type="match status" value="1"/>
</dbReference>
<keyword evidence="6" id="KW-0496">Mitochondrion</keyword>
<evidence type="ECO:0000256" key="8">
    <source>
        <dbReference type="ARBA" id="ARBA00023175"/>
    </source>
</evidence>
<evidence type="ECO:0000256" key="6">
    <source>
        <dbReference type="ARBA" id="ARBA00023128"/>
    </source>
</evidence>
<dbReference type="GO" id="GO:0005524">
    <property type="term" value="F:ATP binding"/>
    <property type="evidence" value="ECO:0007669"/>
    <property type="project" value="UniProtKB-UniRule"/>
</dbReference>
<dbReference type="CDD" id="cd22709">
    <property type="entry name" value="FHA_KIF28P"/>
    <property type="match status" value="1"/>
</dbReference>
<comment type="similarity">
    <text evidence="11">Belongs to the TRAFAC class myosin-kinesin ATPase superfamily. Kinesin family.</text>
</comment>
<protein>
    <recommendedName>
        <fullName evidence="10">Kinesin-like protein 6</fullName>
    </recommendedName>
</protein>
<feature type="compositionally biased region" description="Basic residues" evidence="13">
    <location>
        <begin position="927"/>
        <end position="940"/>
    </location>
</feature>
<feature type="compositionally biased region" description="Basic and acidic residues" evidence="13">
    <location>
        <begin position="942"/>
        <end position="959"/>
    </location>
</feature>
<dbReference type="GO" id="GO:0008017">
    <property type="term" value="F:microtubule binding"/>
    <property type="evidence" value="ECO:0007669"/>
    <property type="project" value="InterPro"/>
</dbReference>
<evidence type="ECO:0000256" key="12">
    <source>
        <dbReference type="SAM" id="Coils"/>
    </source>
</evidence>
<dbReference type="Gene3D" id="2.60.200.20">
    <property type="match status" value="1"/>
</dbReference>
<dbReference type="Pfam" id="PF00225">
    <property type="entry name" value="Kinesin"/>
    <property type="match status" value="1"/>
</dbReference>
<keyword evidence="8 11" id="KW-0505">Motor protein</keyword>
<feature type="compositionally biased region" description="Basic residues" evidence="13">
    <location>
        <begin position="865"/>
        <end position="882"/>
    </location>
</feature>
<keyword evidence="3 11" id="KW-0547">Nucleotide-binding</keyword>
<dbReference type="SUPFAM" id="SSF49879">
    <property type="entry name" value="SMAD/FHA domain"/>
    <property type="match status" value="1"/>
</dbReference>
<accession>A0A811KG22</accession>
<dbReference type="Proteomes" id="UP000783686">
    <property type="component" value="Unassembled WGS sequence"/>
</dbReference>
<evidence type="ECO:0000313" key="16">
    <source>
        <dbReference type="Proteomes" id="UP000614601"/>
    </source>
</evidence>
<dbReference type="PANTHER" id="PTHR47117">
    <property type="entry name" value="STAR-RELATED LIPID TRANSFER PROTEIN 9"/>
    <property type="match status" value="1"/>
</dbReference>
<feature type="coiled-coil region" evidence="12">
    <location>
        <begin position="370"/>
        <end position="426"/>
    </location>
</feature>
<keyword evidence="7" id="KW-0472">Membrane</keyword>
<sequence length="968" mass="108443">MGADKDNVVVAVRVRPFNDREKQRNAQLIIDMPNDTVTEIKDPNNPNDEPKRFTFDHSYWSHDGYKSEKSGYLAPSSSKYADQKKVFEDLGKGVLDNAWKGYHCSLFAYGQTGSGKSYSIVGFKKNKGIVPMVCEELFKQIEKKKEEHPNTEYQVSISMLEIYCERIRDLLSSTPPPKGGLKLREHPKTGFYVEGLSSSPVNSYKEIEAKIEEGTKSRTIAATNMNATSSRAHTIVKLQFVQKTSKKGGDGATAKTSDINLVDLAGSERQKDAGSEGDRLKEGIVINQSLSTLGRVIKALHDKQNSKKNVQIPYRDSVLTSLLKNALGGNSKTIMIAAISPADINYEETLSTLRFADRAKSIKTQAVVNESATERQIRELREENERLAKLIKKGAVDGSAASEDELESLKRQLAENQKAMEDLEKTWQERLNEERKKYAGEDRAEIEAKKKTTPYLWNLNEDPALTDMVVHFVPEGENRVGNGQNPQTSNIVLKGLSIQPDHAVIKNKDNKKFTIQSVKGAEIMVNGKPVVGEVALGQNDRVHFGGNHLYVFVNPKKGGIKNSQEITYEMAQKEIAQNVGITGGLNKGKSKAGTYLEEDLINLLPNVYRANAMAKELKRNVNFEIVLMAPEAKGLSDGDTEILVQVTNKADDTTFLWDQHKFMNRYYGMSEMYQNYMDNDPKWNLPRDKDPFYESTDSSVDVGTVTVFLRSLAFLVEVEENYPITDIQGSETGQLSVALTPCNANGKEILGEFVEDPTELIGQNLGFKVKILTGLNLPRRVKESWCQYRFYDQEEVVTPKAKGNNPAYANEQLFMFKPVTKELVEYLKDKAICVTVCATQRIREIDKHTAEVVEKINNYLDEGKPKKRSKSKSNGKSTRRKSVVNGKENVKNDENGSLNSSVNSKDAVSEQNQEARPPGRPRDGSKKREKRSNSAKRSSSKPRSESRQSGKAKNDSEKRKSSKPRKKE</sequence>
<evidence type="ECO:0000256" key="13">
    <source>
        <dbReference type="SAM" id="MobiDB-lite"/>
    </source>
</evidence>
<dbReference type="EMBL" id="CAJFCW020000003">
    <property type="protein sequence ID" value="CAG9102748.1"/>
    <property type="molecule type" value="Genomic_DNA"/>
</dbReference>
<dbReference type="SUPFAM" id="SSF49562">
    <property type="entry name" value="C2 domain (Calcium/lipid-binding domain, CaLB)"/>
    <property type="match status" value="1"/>
</dbReference>
<evidence type="ECO:0000313" key="15">
    <source>
        <dbReference type="EMBL" id="CAD5214440.1"/>
    </source>
</evidence>
<dbReference type="Proteomes" id="UP000614601">
    <property type="component" value="Unassembled WGS sequence"/>
</dbReference>
<comment type="function">
    <text evidence="9">Microtubule-dependent motor protein required for mitochondrion morphology and transport of mitochondria in neuronal cells.</text>
</comment>
<dbReference type="GO" id="GO:0031966">
    <property type="term" value="C:mitochondrial membrane"/>
    <property type="evidence" value="ECO:0007669"/>
    <property type="project" value="UniProtKB-SubCell"/>
</dbReference>
<feature type="binding site" evidence="11">
    <location>
        <begin position="110"/>
        <end position="117"/>
    </location>
    <ligand>
        <name>ATP</name>
        <dbReference type="ChEBI" id="CHEBI:30616"/>
    </ligand>
</feature>
<dbReference type="FunFam" id="2.60.200.20:FF:000034">
    <property type="entry name" value="kinesin-like protein KIF28P"/>
    <property type="match status" value="1"/>
</dbReference>
<dbReference type="InterPro" id="IPR035892">
    <property type="entry name" value="C2_domain_sf"/>
</dbReference>
<dbReference type="InterPro" id="IPR022140">
    <property type="entry name" value="Kinesin-like_KIF1-typ"/>
</dbReference>
<dbReference type="GO" id="GO:0007018">
    <property type="term" value="P:microtubule-based movement"/>
    <property type="evidence" value="ECO:0007669"/>
    <property type="project" value="InterPro"/>
</dbReference>
<dbReference type="EMBL" id="CAJFDH010000003">
    <property type="protein sequence ID" value="CAD5214440.1"/>
    <property type="molecule type" value="Genomic_DNA"/>
</dbReference>
<dbReference type="Gene3D" id="2.60.40.150">
    <property type="entry name" value="C2 domain"/>
    <property type="match status" value="1"/>
</dbReference>
<dbReference type="SMART" id="SM00129">
    <property type="entry name" value="KISc"/>
    <property type="match status" value="1"/>
</dbReference>
<evidence type="ECO:0000256" key="7">
    <source>
        <dbReference type="ARBA" id="ARBA00023136"/>
    </source>
</evidence>
<dbReference type="SUPFAM" id="SSF52540">
    <property type="entry name" value="P-loop containing nucleoside triphosphate hydrolases"/>
    <property type="match status" value="1"/>
</dbReference>
<dbReference type="Pfam" id="PF12423">
    <property type="entry name" value="KIF1B"/>
    <property type="match status" value="1"/>
</dbReference>
<dbReference type="InterPro" id="IPR008984">
    <property type="entry name" value="SMAD_FHA_dom_sf"/>
</dbReference>
<dbReference type="Gene3D" id="3.40.850.10">
    <property type="entry name" value="Kinesin motor domain"/>
    <property type="match status" value="1"/>
</dbReference>
<comment type="caution">
    <text evidence="15">The sequence shown here is derived from an EMBL/GenBank/DDBJ whole genome shotgun (WGS) entry which is preliminary data.</text>
</comment>
<evidence type="ECO:0000256" key="9">
    <source>
        <dbReference type="ARBA" id="ARBA00054688"/>
    </source>
</evidence>
<feature type="region of interest" description="Disordered" evidence="13">
    <location>
        <begin position="862"/>
        <end position="968"/>
    </location>
</feature>
<dbReference type="PROSITE" id="PS50067">
    <property type="entry name" value="KINESIN_MOTOR_2"/>
    <property type="match status" value="1"/>
</dbReference>
<organism evidence="15 16">
    <name type="scientific">Bursaphelenchus okinawaensis</name>
    <dbReference type="NCBI Taxonomy" id="465554"/>
    <lineage>
        <taxon>Eukaryota</taxon>
        <taxon>Metazoa</taxon>
        <taxon>Ecdysozoa</taxon>
        <taxon>Nematoda</taxon>
        <taxon>Chromadorea</taxon>
        <taxon>Rhabditida</taxon>
        <taxon>Tylenchina</taxon>
        <taxon>Tylenchomorpha</taxon>
        <taxon>Aphelenchoidea</taxon>
        <taxon>Aphelenchoididae</taxon>
        <taxon>Bursaphelenchus</taxon>
    </lineage>
</organism>